<dbReference type="Gene3D" id="1.10.10.10">
    <property type="entry name" value="Winged helix-like DNA-binding domain superfamily/Winged helix DNA-binding domain"/>
    <property type="match status" value="1"/>
</dbReference>
<reference evidence="5" key="1">
    <citation type="submission" date="2023-08" db="EMBL/GenBank/DDBJ databases">
        <title>Emergence of clinically-relevant ST2 carbapenem-resistant Acinetobacter baumannii strains in hospital sewages in Zhejiang, East of China.</title>
        <authorList>
            <person name="Kaichao C."/>
            <person name="Zhang R."/>
        </authorList>
    </citation>
    <scope>NUCLEOTIDE SEQUENCE</scope>
    <source>
        <strain evidence="5">M-SY-60</strain>
    </source>
</reference>
<dbReference type="InterPro" id="IPR016032">
    <property type="entry name" value="Sig_transdc_resp-reg_C-effctor"/>
</dbReference>
<dbReference type="PROSITE" id="PS00622">
    <property type="entry name" value="HTH_LUXR_1"/>
    <property type="match status" value="1"/>
</dbReference>
<comment type="caution">
    <text evidence="5">The sequence shown here is derived from an EMBL/GenBank/DDBJ whole genome shotgun (WGS) entry which is preliminary data.</text>
</comment>
<dbReference type="GO" id="GO:0003677">
    <property type="term" value="F:DNA binding"/>
    <property type="evidence" value="ECO:0007669"/>
    <property type="project" value="UniProtKB-KW"/>
</dbReference>
<name>A0AAW8JHY6_9GAMM</name>
<accession>A0AAW8JHY6</accession>
<dbReference type="PANTHER" id="PTHR44688">
    <property type="entry name" value="DNA-BINDING TRANSCRIPTIONAL ACTIVATOR DEVR_DOSR"/>
    <property type="match status" value="1"/>
</dbReference>
<dbReference type="Pfam" id="PF00196">
    <property type="entry name" value="GerE"/>
    <property type="match status" value="1"/>
</dbReference>
<evidence type="ECO:0000313" key="6">
    <source>
        <dbReference type="Proteomes" id="UP001243195"/>
    </source>
</evidence>
<dbReference type="PRINTS" id="PR00038">
    <property type="entry name" value="HTHLUXR"/>
</dbReference>
<dbReference type="InterPro" id="IPR000792">
    <property type="entry name" value="Tscrpt_reg_LuxR_C"/>
</dbReference>
<dbReference type="RefSeq" id="WP_308956623.1">
    <property type="nucleotide sequence ID" value="NZ_JAVICY010000019.1"/>
</dbReference>
<gene>
    <name evidence="5" type="ORF">RFH51_12105</name>
</gene>
<dbReference type="EMBL" id="JAVIDA010000016">
    <property type="protein sequence ID" value="MDQ9072202.1"/>
    <property type="molecule type" value="Genomic_DNA"/>
</dbReference>
<evidence type="ECO:0000259" key="4">
    <source>
        <dbReference type="PROSITE" id="PS50043"/>
    </source>
</evidence>
<keyword evidence="3" id="KW-0804">Transcription</keyword>
<evidence type="ECO:0000256" key="1">
    <source>
        <dbReference type="ARBA" id="ARBA00023015"/>
    </source>
</evidence>
<dbReference type="PROSITE" id="PS50043">
    <property type="entry name" value="HTH_LUXR_2"/>
    <property type="match status" value="1"/>
</dbReference>
<protein>
    <submittedName>
        <fullName evidence="5">Helix-turn-helix transcriptional regulator</fullName>
    </submittedName>
</protein>
<organism evidence="5 6">
    <name type="scientific">Acinetobacter gerneri</name>
    <dbReference type="NCBI Taxonomy" id="202952"/>
    <lineage>
        <taxon>Bacteria</taxon>
        <taxon>Pseudomonadati</taxon>
        <taxon>Pseudomonadota</taxon>
        <taxon>Gammaproteobacteria</taxon>
        <taxon>Moraxellales</taxon>
        <taxon>Moraxellaceae</taxon>
        <taxon>Acinetobacter</taxon>
    </lineage>
</organism>
<keyword evidence="1" id="KW-0805">Transcription regulation</keyword>
<dbReference type="AlphaFoldDB" id="A0AAW8JHY6"/>
<feature type="domain" description="HTH luxR-type" evidence="4">
    <location>
        <begin position="187"/>
        <end position="250"/>
    </location>
</feature>
<dbReference type="InterPro" id="IPR036388">
    <property type="entry name" value="WH-like_DNA-bd_sf"/>
</dbReference>
<proteinExistence type="predicted"/>
<dbReference type="GO" id="GO:0006355">
    <property type="term" value="P:regulation of DNA-templated transcription"/>
    <property type="evidence" value="ECO:0007669"/>
    <property type="project" value="InterPro"/>
</dbReference>
<dbReference type="SUPFAM" id="SSF46894">
    <property type="entry name" value="C-terminal effector domain of the bipartite response regulators"/>
    <property type="match status" value="1"/>
</dbReference>
<dbReference type="SMART" id="SM00421">
    <property type="entry name" value="HTH_LUXR"/>
    <property type="match status" value="1"/>
</dbReference>
<evidence type="ECO:0000256" key="3">
    <source>
        <dbReference type="ARBA" id="ARBA00023163"/>
    </source>
</evidence>
<keyword evidence="2" id="KW-0238">DNA-binding</keyword>
<dbReference type="CDD" id="cd06170">
    <property type="entry name" value="LuxR_C_like"/>
    <property type="match status" value="1"/>
</dbReference>
<sequence length="250" mass="29545">MQNNAEFLKLMDLVEQVGNHDFDRSMMNFLDQMTILKYFSVFNIQFNRPQLLLSGAHAQNDHIAQICGEIYIDKFHGYDENCQYLIEKSDDQHQLNVSLLNATDIEYKPYRQEIYDQFQLNQRLRGVYFDEKNNPFLFNLYRNHELGFFSDQEIDQFTKILPMMAKLVQSHILMKANHKRSDMSAQLIAKCASLTNQEVAVCERILKGMSYYGIAVELNLKESTIKTYRNRAFLKLNIHFKSQLFSMFMQ</sequence>
<evidence type="ECO:0000313" key="5">
    <source>
        <dbReference type="EMBL" id="MDQ9072202.1"/>
    </source>
</evidence>
<evidence type="ECO:0000256" key="2">
    <source>
        <dbReference type="ARBA" id="ARBA00023125"/>
    </source>
</evidence>
<dbReference type="PANTHER" id="PTHR44688:SF16">
    <property type="entry name" value="DNA-BINDING TRANSCRIPTIONAL ACTIVATOR DEVR_DOSR"/>
    <property type="match status" value="1"/>
</dbReference>
<dbReference type="Proteomes" id="UP001243195">
    <property type="component" value="Unassembled WGS sequence"/>
</dbReference>